<keyword evidence="1" id="KW-0472">Membrane</keyword>
<feature type="transmembrane region" description="Helical" evidence="1">
    <location>
        <begin position="68"/>
        <end position="87"/>
    </location>
</feature>
<sequence length="125" mass="14780">MLDFWYSERCTRQLKLLLCIGVFALLYYCNNLQELPQSLALSSLAIGFLVHFVYKIRLNTSKKHIRLYAKWLYLILMLVWFGLITQLPKTNQLLSSIQLAGYSLLGFFLVTIYSQRSRRHDLDKR</sequence>
<feature type="transmembrane region" description="Helical" evidence="1">
    <location>
        <begin position="93"/>
        <end position="114"/>
    </location>
</feature>
<dbReference type="Proteomes" id="UP001243844">
    <property type="component" value="Unassembled WGS sequence"/>
</dbReference>
<feature type="transmembrane region" description="Helical" evidence="1">
    <location>
        <begin position="12"/>
        <end position="29"/>
    </location>
</feature>
<gene>
    <name evidence="2" type="ORF">RFH47_04990</name>
</gene>
<evidence type="ECO:0000313" key="3">
    <source>
        <dbReference type="Proteomes" id="UP001243844"/>
    </source>
</evidence>
<accession>A0AAW8J6M0</accession>
<keyword evidence="1" id="KW-0812">Transmembrane</keyword>
<feature type="transmembrane region" description="Helical" evidence="1">
    <location>
        <begin position="35"/>
        <end position="56"/>
    </location>
</feature>
<dbReference type="AlphaFoldDB" id="A0AAW8J6M0"/>
<protein>
    <submittedName>
        <fullName evidence="2">Uncharacterized protein</fullName>
    </submittedName>
</protein>
<evidence type="ECO:0000313" key="2">
    <source>
        <dbReference type="EMBL" id="MDQ8935083.1"/>
    </source>
</evidence>
<dbReference type="RefSeq" id="WP_308975122.1">
    <property type="nucleotide sequence ID" value="NZ_JAVIDL010000007.1"/>
</dbReference>
<organism evidence="2 3">
    <name type="scientific">Acinetobacter rudis</name>
    <dbReference type="NCBI Taxonomy" id="632955"/>
    <lineage>
        <taxon>Bacteria</taxon>
        <taxon>Pseudomonadati</taxon>
        <taxon>Pseudomonadota</taxon>
        <taxon>Gammaproteobacteria</taxon>
        <taxon>Moraxellales</taxon>
        <taxon>Moraxellaceae</taxon>
        <taxon>Acinetobacter</taxon>
    </lineage>
</organism>
<keyword evidence="1" id="KW-1133">Transmembrane helix</keyword>
<dbReference type="EMBL" id="JAVIDL010000007">
    <property type="protein sequence ID" value="MDQ8935083.1"/>
    <property type="molecule type" value="Genomic_DNA"/>
</dbReference>
<reference evidence="2" key="1">
    <citation type="submission" date="2023-08" db="EMBL/GenBank/DDBJ databases">
        <title>Emergence of clinically-relevant ST2 carbapenem-resistant Acinetobacter baumannii strains in hospital sewages in Zhejiang, East of China.</title>
        <authorList>
            <person name="Kaichao C."/>
            <person name="Zhang R."/>
        </authorList>
    </citation>
    <scope>NUCLEOTIDE SEQUENCE</scope>
    <source>
        <strain evidence="2">M-RB-37</strain>
    </source>
</reference>
<evidence type="ECO:0000256" key="1">
    <source>
        <dbReference type="SAM" id="Phobius"/>
    </source>
</evidence>
<comment type="caution">
    <text evidence="2">The sequence shown here is derived from an EMBL/GenBank/DDBJ whole genome shotgun (WGS) entry which is preliminary data.</text>
</comment>
<name>A0AAW8J6M0_9GAMM</name>
<proteinExistence type="predicted"/>